<protein>
    <submittedName>
        <fullName evidence="1">Uncharacterized protein</fullName>
    </submittedName>
</protein>
<dbReference type="Proteomes" id="UP000323300">
    <property type="component" value="Unassembled WGS sequence"/>
</dbReference>
<reference evidence="1 2" key="1">
    <citation type="submission" date="2016-10" db="EMBL/GenBank/DDBJ databases">
        <authorList>
            <person name="Varghese N."/>
            <person name="Submissions S."/>
        </authorList>
    </citation>
    <scope>NUCLEOTIDE SEQUENCE [LARGE SCALE GENOMIC DNA]</scope>
    <source>
        <strain evidence="1 2">DSM 21822</strain>
    </source>
</reference>
<feature type="non-terminal residue" evidence="1">
    <location>
        <position position="87"/>
    </location>
</feature>
<evidence type="ECO:0000313" key="2">
    <source>
        <dbReference type="Proteomes" id="UP000323300"/>
    </source>
</evidence>
<dbReference type="AlphaFoldDB" id="A0A1I4FG25"/>
<dbReference type="EMBL" id="FOSL01000046">
    <property type="protein sequence ID" value="SFL16878.1"/>
    <property type="molecule type" value="Genomic_DNA"/>
</dbReference>
<sequence>MNGFSKWPQEEYSRHAIAVIAGEVLRRADQLSDFTPQGLAHLVNGFSKWPDETGCGEAIVAIAGEVLRRAGHAERLSGFTSQGLANL</sequence>
<proteinExistence type="predicted"/>
<gene>
    <name evidence="1" type="ORF">SAMN04488498_1461</name>
</gene>
<name>A0A1I4FG25_9HYPH</name>
<organism evidence="1 2">
    <name type="scientific">Neomesorhizobium albiziae</name>
    <dbReference type="NCBI Taxonomy" id="335020"/>
    <lineage>
        <taxon>Bacteria</taxon>
        <taxon>Pseudomonadati</taxon>
        <taxon>Pseudomonadota</taxon>
        <taxon>Alphaproteobacteria</taxon>
        <taxon>Hyphomicrobiales</taxon>
        <taxon>Phyllobacteriaceae</taxon>
        <taxon>Neomesorhizobium</taxon>
    </lineage>
</organism>
<accession>A0A1I4FG25</accession>
<keyword evidence="2" id="KW-1185">Reference proteome</keyword>
<evidence type="ECO:0000313" key="1">
    <source>
        <dbReference type="EMBL" id="SFL16878.1"/>
    </source>
</evidence>